<accession>A0AAU9C1J6</accession>
<dbReference type="AlphaFoldDB" id="A0AAU9C1J6"/>
<dbReference type="Proteomes" id="UP001321450">
    <property type="component" value="Chromosome"/>
</dbReference>
<gene>
    <name evidence="1" type="ORF">MIN45_P2191</name>
</gene>
<sequence>MERIRWKWLPVLLLMGLETAEAARWRISPYLTLRETYSDNINLESHGGESAWLTEFNPAVSISNCQAP</sequence>
<proteinExistence type="predicted"/>
<evidence type="ECO:0000313" key="1">
    <source>
        <dbReference type="EMBL" id="BCX89818.1"/>
    </source>
</evidence>
<protein>
    <submittedName>
        <fullName evidence="1">Uncharacterized protein</fullName>
    </submittedName>
</protein>
<organism evidence="1 2">
    <name type="scientific">Methylomarinovum tepidoasis</name>
    <dbReference type="NCBI Taxonomy" id="2840183"/>
    <lineage>
        <taxon>Bacteria</taxon>
        <taxon>Pseudomonadati</taxon>
        <taxon>Pseudomonadota</taxon>
        <taxon>Gammaproteobacteria</taxon>
        <taxon>Methylococcales</taxon>
        <taxon>Methylothermaceae</taxon>
        <taxon>Methylomarinovum</taxon>
    </lineage>
</organism>
<dbReference type="RefSeq" id="WP_286292370.1">
    <property type="nucleotide sequence ID" value="NZ_AP024718.1"/>
</dbReference>
<reference evidence="2" key="1">
    <citation type="journal article" date="2024" name="Int. J. Syst. Evol. Microbiol.">
        <title>Methylomarinovum tepidoasis sp. nov., a moderately thermophilic methanotroph of the family Methylothermaceae isolated from a deep-sea hydrothermal field.</title>
        <authorList>
            <person name="Hirayama H."/>
            <person name="Takaki Y."/>
            <person name="Abe M."/>
            <person name="Miyazaki M."/>
            <person name="Uematsu K."/>
            <person name="Matsui Y."/>
            <person name="Takai K."/>
        </authorList>
    </citation>
    <scope>NUCLEOTIDE SEQUENCE [LARGE SCALE GENOMIC DNA]</scope>
    <source>
        <strain evidence="2">IN45</strain>
    </source>
</reference>
<dbReference type="KEGG" id="meiy:MIN45_P2191"/>
<name>A0AAU9C1J6_9GAMM</name>
<dbReference type="EMBL" id="AP024718">
    <property type="protein sequence ID" value="BCX89818.1"/>
    <property type="molecule type" value="Genomic_DNA"/>
</dbReference>
<evidence type="ECO:0000313" key="2">
    <source>
        <dbReference type="Proteomes" id="UP001321450"/>
    </source>
</evidence>
<keyword evidence="2" id="KW-1185">Reference proteome</keyword>